<evidence type="ECO:0000256" key="2">
    <source>
        <dbReference type="RuleBase" id="RU362080"/>
    </source>
</evidence>
<dbReference type="Proteomes" id="UP000013047">
    <property type="component" value="Unassembled WGS sequence"/>
</dbReference>
<comment type="function">
    <text evidence="2">Antitoxin component of a type II toxin-antitoxin (TA) system.</text>
</comment>
<dbReference type="InterPro" id="IPR036165">
    <property type="entry name" value="YefM-like_sf"/>
</dbReference>
<gene>
    <name evidence="3" type="ORF">C667_10765</name>
</gene>
<organism evidence="3 4">
    <name type="scientific">Thauera phenylacetica B4P</name>
    <dbReference type="NCBI Taxonomy" id="1234382"/>
    <lineage>
        <taxon>Bacteria</taxon>
        <taxon>Pseudomonadati</taxon>
        <taxon>Pseudomonadota</taxon>
        <taxon>Betaproteobacteria</taxon>
        <taxon>Rhodocyclales</taxon>
        <taxon>Zoogloeaceae</taxon>
        <taxon>Thauera</taxon>
    </lineage>
</organism>
<dbReference type="Gene3D" id="3.40.1620.10">
    <property type="entry name" value="YefM-like domain"/>
    <property type="match status" value="1"/>
</dbReference>
<evidence type="ECO:0000313" key="3">
    <source>
        <dbReference type="EMBL" id="ENO97066.1"/>
    </source>
</evidence>
<evidence type="ECO:0000313" key="4">
    <source>
        <dbReference type="Proteomes" id="UP000013047"/>
    </source>
</evidence>
<keyword evidence="4" id="KW-1185">Reference proteome</keyword>
<dbReference type="NCBIfam" id="TIGR01552">
    <property type="entry name" value="phd_fam"/>
    <property type="match status" value="1"/>
</dbReference>
<proteinExistence type="inferred from homology"/>
<evidence type="ECO:0000256" key="1">
    <source>
        <dbReference type="ARBA" id="ARBA00009981"/>
    </source>
</evidence>
<dbReference type="EMBL" id="AMXF01000066">
    <property type="protein sequence ID" value="ENO97066.1"/>
    <property type="molecule type" value="Genomic_DNA"/>
</dbReference>
<dbReference type="Pfam" id="PF02604">
    <property type="entry name" value="PhdYeFM_antitox"/>
    <property type="match status" value="1"/>
</dbReference>
<sequence>MIMVIDYPGSTTMQTIQASEFKARCLALMDQVAASGEILVVTKNGKPVAELHPYQGARVSSPFGLHPGVRILGDIVSPVADEDWEALS</sequence>
<protein>
    <recommendedName>
        <fullName evidence="2">Antitoxin</fullName>
    </recommendedName>
</protein>
<dbReference type="AlphaFoldDB" id="N6YRW9"/>
<comment type="caution">
    <text evidence="3">The sequence shown here is derived from an EMBL/GenBank/DDBJ whole genome shotgun (WGS) entry which is preliminary data.</text>
</comment>
<dbReference type="InterPro" id="IPR006442">
    <property type="entry name" value="Antitoxin_Phd/YefM"/>
</dbReference>
<reference evidence="3 4" key="1">
    <citation type="submission" date="2012-09" db="EMBL/GenBank/DDBJ databases">
        <title>Draft Genome Sequences of 6 Strains from Genus Thauera.</title>
        <authorList>
            <person name="Liu B."/>
            <person name="Shapleigh J.P."/>
            <person name="Frostegard A.H."/>
        </authorList>
    </citation>
    <scope>NUCLEOTIDE SEQUENCE [LARGE SCALE GENOMIC DNA]</scope>
    <source>
        <strain evidence="3 4">B4P</strain>
    </source>
</reference>
<accession>N6YRW9</accession>
<dbReference type="SUPFAM" id="SSF143120">
    <property type="entry name" value="YefM-like"/>
    <property type="match status" value="1"/>
</dbReference>
<comment type="similarity">
    <text evidence="1 2">Belongs to the phD/YefM antitoxin family.</text>
</comment>
<name>N6YRW9_9RHOO</name>